<dbReference type="Pfam" id="PF20393">
    <property type="entry name" value="Pro_CA_2"/>
    <property type="match status" value="1"/>
</dbReference>
<dbReference type="Proteomes" id="UP000034881">
    <property type="component" value="Unassembled WGS sequence"/>
</dbReference>
<organism evidence="1 2">
    <name type="scientific">Candidatus Daviesbacteria bacterium GW2011_GWC2_40_12</name>
    <dbReference type="NCBI Taxonomy" id="1618431"/>
    <lineage>
        <taxon>Bacteria</taxon>
        <taxon>Candidatus Daviesiibacteriota</taxon>
    </lineage>
</organism>
<accession>A0A0G0QMK5</accession>
<dbReference type="EMBL" id="LBYB01000012">
    <property type="protein sequence ID" value="KKR41388.1"/>
    <property type="molecule type" value="Genomic_DNA"/>
</dbReference>
<evidence type="ECO:0008006" key="3">
    <source>
        <dbReference type="Google" id="ProtNLM"/>
    </source>
</evidence>
<dbReference type="InterPro" id="IPR036874">
    <property type="entry name" value="Carbonic_anhydrase_sf"/>
</dbReference>
<comment type="caution">
    <text evidence="1">The sequence shown here is derived from an EMBL/GenBank/DDBJ whole genome shotgun (WGS) entry which is preliminary data.</text>
</comment>
<reference evidence="1 2" key="1">
    <citation type="journal article" date="2015" name="Nature">
        <title>rRNA introns, odd ribosomes, and small enigmatic genomes across a large radiation of phyla.</title>
        <authorList>
            <person name="Brown C.T."/>
            <person name="Hug L.A."/>
            <person name="Thomas B.C."/>
            <person name="Sharon I."/>
            <person name="Castelle C.J."/>
            <person name="Singh A."/>
            <person name="Wilkins M.J."/>
            <person name="Williams K.H."/>
            <person name="Banfield J.F."/>
        </authorList>
    </citation>
    <scope>NUCLEOTIDE SEQUENCE [LARGE SCALE GENOMIC DNA]</scope>
</reference>
<gene>
    <name evidence="1" type="ORF">UT77_C0012G0015</name>
</gene>
<dbReference type="GO" id="GO:0004089">
    <property type="term" value="F:carbonate dehydratase activity"/>
    <property type="evidence" value="ECO:0007669"/>
    <property type="project" value="InterPro"/>
</dbReference>
<evidence type="ECO:0000313" key="1">
    <source>
        <dbReference type="EMBL" id="KKR41388.1"/>
    </source>
</evidence>
<dbReference type="GO" id="GO:0008270">
    <property type="term" value="F:zinc ion binding"/>
    <property type="evidence" value="ECO:0007669"/>
    <property type="project" value="InterPro"/>
</dbReference>
<evidence type="ECO:0000313" key="2">
    <source>
        <dbReference type="Proteomes" id="UP000034881"/>
    </source>
</evidence>
<dbReference type="InterPro" id="IPR046871">
    <property type="entry name" value="Pro_CA_2"/>
</dbReference>
<sequence>MSNHTCDALIATCIDFRFQEYINKFISENFAPKTYDRVSLAGGVFDFEYVLKQVSISKRLHQINKVILVNHEDCGAYGEAGTAEKHSEDLKNAAEKIKGQYPDLEVNTYYLHLDGTFEQIS</sequence>
<dbReference type="Gene3D" id="3.40.1050.10">
    <property type="entry name" value="Carbonic anhydrase"/>
    <property type="match status" value="1"/>
</dbReference>
<dbReference type="AlphaFoldDB" id="A0A0G0QMK5"/>
<protein>
    <recommendedName>
        <fullName evidence="3">Carbonic anhydrase</fullName>
    </recommendedName>
</protein>
<proteinExistence type="predicted"/>
<dbReference type="SUPFAM" id="SSF53056">
    <property type="entry name" value="beta-carbonic anhydrase, cab"/>
    <property type="match status" value="1"/>
</dbReference>
<name>A0A0G0QMK5_9BACT</name>